<sequence>MSSSNRLQAGTASYSFDEDNEISNCHVCHEPALFMCSACGSSVQYCSEQCQKDDWPKHMGICVRTVSSYVNRDSDISGISQISYGDSRHSQAPFNPTTTAEDSHESLEEQRSELQFYTAQIYQIIKPVLCCIILSILWVKISMSGSDYRPAPSGYAVYNESGTGSTSDRFLGSLLNASIIIGQVVVSTFIIVCLFKFGYIKILIGFFILVVTTLLGFMGYLLALNLLQVFNFGLDYITLVFCLYNFAAVGLVVIFWKGPLLLQQIYLTVMSSLMAFSLTGLQEWTTWMLLGLLAIWDLIAVLCPFGPLKILVESSREQQRDVPALLYSVGTIVWLMATNLSGYEPVRTASDASDSINTPPSELEYQYNSDSSSHSRSDQHLHLSPNPSPAELTTNRPFGQTSTTRLENPFSNTDDHPDRRAINSSSTSSSSFRSNIIPSRQSSLLPLDGEEVPMQARIEPEDGPSSTPGFVPTGERQESRAIATEEDEDERSGLKLGLGDFVFYSVLIARASMSDWITTVACLVAVMTGLNATIFLLAIARKALPALPISIAFGMLFYFVSSFMLVPYIQSLSIAQIMV</sequence>
<dbReference type="PRINTS" id="PR01072">
    <property type="entry name" value="PRESENILIN"/>
</dbReference>
<evidence type="ECO:0000256" key="9">
    <source>
        <dbReference type="ARBA" id="ARBA00023034"/>
    </source>
</evidence>
<feature type="region of interest" description="Disordered" evidence="13">
    <location>
        <begin position="348"/>
        <end position="489"/>
    </location>
</feature>
<keyword evidence="4 11" id="KW-0863">Zinc-finger</keyword>
<feature type="compositionally biased region" description="Low complexity" evidence="13">
    <location>
        <begin position="422"/>
        <end position="440"/>
    </location>
</feature>
<dbReference type="PROSITE" id="PS50865">
    <property type="entry name" value="ZF_MYND_2"/>
    <property type="match status" value="1"/>
</dbReference>
<evidence type="ECO:0000256" key="13">
    <source>
        <dbReference type="SAM" id="MobiDB-lite"/>
    </source>
</evidence>
<comment type="similarity">
    <text evidence="1 12">Belongs to the peptidase A22A family.</text>
</comment>
<name>A0ABR2VZ42_9FUNG</name>
<evidence type="ECO:0000313" key="16">
    <source>
        <dbReference type="Proteomes" id="UP001479436"/>
    </source>
</evidence>
<feature type="domain" description="MYND-type" evidence="14">
    <location>
        <begin position="25"/>
        <end position="62"/>
    </location>
</feature>
<feature type="transmembrane region" description="Helical" evidence="12">
    <location>
        <begin position="121"/>
        <end position="141"/>
    </location>
</feature>
<dbReference type="InterPro" id="IPR042524">
    <property type="entry name" value="Presenilin_C"/>
</dbReference>
<accession>A0ABR2VZ42</accession>
<feature type="transmembrane region" description="Helical" evidence="12">
    <location>
        <begin position="324"/>
        <end position="343"/>
    </location>
</feature>
<reference evidence="15 16" key="1">
    <citation type="submission" date="2023-04" db="EMBL/GenBank/DDBJ databases">
        <title>Genome of Basidiobolus ranarum AG-B5.</title>
        <authorList>
            <person name="Stajich J.E."/>
            <person name="Carter-House D."/>
            <person name="Gryganskyi A."/>
        </authorList>
    </citation>
    <scope>NUCLEOTIDE SEQUENCE [LARGE SCALE GENOMIC DNA]</scope>
    <source>
        <strain evidence="15 16">AG-B5</strain>
    </source>
</reference>
<feature type="transmembrane region" description="Helical" evidence="12">
    <location>
        <begin position="546"/>
        <end position="569"/>
    </location>
</feature>
<comment type="subcellular location">
    <subcellularLocation>
        <location evidence="12">Endoplasmic reticulum membrane</location>
        <topology evidence="12">Multi-pass membrane protein</topology>
    </subcellularLocation>
    <subcellularLocation>
        <location evidence="12">Golgi apparatus membrane</location>
        <topology evidence="12">Multi-pass membrane protein</topology>
    </subcellularLocation>
</comment>
<dbReference type="Pfam" id="PF01080">
    <property type="entry name" value="Presenilin"/>
    <property type="match status" value="1"/>
</dbReference>
<feature type="transmembrane region" description="Helical" evidence="12">
    <location>
        <begin position="202"/>
        <end position="224"/>
    </location>
</feature>
<dbReference type="EMBL" id="JASJQH010007308">
    <property type="protein sequence ID" value="KAK9711011.1"/>
    <property type="molecule type" value="Genomic_DNA"/>
</dbReference>
<dbReference type="PANTHER" id="PTHR10202:SF13">
    <property type="entry name" value="PRESENILIN HOMOLOG"/>
    <property type="match status" value="1"/>
</dbReference>
<evidence type="ECO:0000256" key="4">
    <source>
        <dbReference type="ARBA" id="ARBA00022771"/>
    </source>
</evidence>
<keyword evidence="2 12" id="KW-0812">Transmembrane</keyword>
<evidence type="ECO:0000256" key="12">
    <source>
        <dbReference type="RuleBase" id="RU361148"/>
    </source>
</evidence>
<feature type="transmembrane region" description="Helical" evidence="12">
    <location>
        <begin position="265"/>
        <end position="281"/>
    </location>
</feature>
<feature type="transmembrane region" description="Helical" evidence="12">
    <location>
        <begin position="236"/>
        <end position="256"/>
    </location>
</feature>
<feature type="compositionally biased region" description="Polar residues" evidence="13">
    <location>
        <begin position="350"/>
        <end position="360"/>
    </location>
</feature>
<dbReference type="InterPro" id="IPR006639">
    <property type="entry name" value="Preselin/SPP"/>
</dbReference>
<keyword evidence="10 12" id="KW-0472">Membrane</keyword>
<evidence type="ECO:0000256" key="10">
    <source>
        <dbReference type="ARBA" id="ARBA00023136"/>
    </source>
</evidence>
<feature type="compositionally biased region" description="Polar residues" evidence="13">
    <location>
        <begin position="391"/>
        <end position="412"/>
    </location>
</feature>
<dbReference type="PANTHER" id="PTHR10202">
    <property type="entry name" value="PRESENILIN"/>
    <property type="match status" value="1"/>
</dbReference>
<gene>
    <name evidence="15" type="ORF">K7432_008095</name>
</gene>
<evidence type="ECO:0000256" key="3">
    <source>
        <dbReference type="ARBA" id="ARBA00022723"/>
    </source>
</evidence>
<dbReference type="SMART" id="SM00730">
    <property type="entry name" value="PSN"/>
    <property type="match status" value="1"/>
</dbReference>
<keyword evidence="5 12" id="KW-0256">Endoplasmic reticulum</keyword>
<evidence type="ECO:0000256" key="6">
    <source>
        <dbReference type="ARBA" id="ARBA00022833"/>
    </source>
</evidence>
<keyword evidence="8 12" id="KW-1133">Transmembrane helix</keyword>
<comment type="function">
    <text evidence="12">Probable subunit of the gamma-secretase complex, an endoprotease complex that catalyzes the intramembrane cleavage of integral membrane proteins such as Notch receptors.</text>
</comment>
<proteinExistence type="inferred from homology"/>
<dbReference type="Pfam" id="PF01753">
    <property type="entry name" value="zf-MYND"/>
    <property type="match status" value="1"/>
</dbReference>
<protein>
    <recommendedName>
        <fullName evidence="12">Presenilin</fullName>
        <ecNumber evidence="12">3.4.23.-</ecNumber>
    </recommendedName>
</protein>
<keyword evidence="12" id="KW-0645">Protease</keyword>
<evidence type="ECO:0000256" key="11">
    <source>
        <dbReference type="PROSITE-ProRule" id="PRU00134"/>
    </source>
</evidence>
<keyword evidence="7 12" id="KW-0914">Notch signaling pathway</keyword>
<evidence type="ECO:0000256" key="5">
    <source>
        <dbReference type="ARBA" id="ARBA00022824"/>
    </source>
</evidence>
<comment type="caution">
    <text evidence="15">The sequence shown here is derived from an EMBL/GenBank/DDBJ whole genome shotgun (WGS) entry which is preliminary data.</text>
</comment>
<dbReference type="InterPro" id="IPR002893">
    <property type="entry name" value="Znf_MYND"/>
</dbReference>
<feature type="transmembrane region" description="Helical" evidence="12">
    <location>
        <begin position="174"/>
        <end position="195"/>
    </location>
</feature>
<evidence type="ECO:0000256" key="7">
    <source>
        <dbReference type="ARBA" id="ARBA00022976"/>
    </source>
</evidence>
<keyword evidence="6" id="KW-0862">Zinc</keyword>
<comment type="subunit">
    <text evidence="12">Homodimer.</text>
</comment>
<evidence type="ECO:0000256" key="8">
    <source>
        <dbReference type="ARBA" id="ARBA00022989"/>
    </source>
</evidence>
<dbReference type="Gene3D" id="1.10.472.100">
    <property type="entry name" value="Presenilin"/>
    <property type="match status" value="1"/>
</dbReference>
<feature type="transmembrane region" description="Helical" evidence="12">
    <location>
        <begin position="516"/>
        <end position="539"/>
    </location>
</feature>
<keyword evidence="16" id="KW-1185">Reference proteome</keyword>
<feature type="transmembrane region" description="Helical" evidence="12">
    <location>
        <begin position="287"/>
        <end position="312"/>
    </location>
</feature>
<dbReference type="InterPro" id="IPR001108">
    <property type="entry name" value="Peptidase_A22A"/>
</dbReference>
<dbReference type="Proteomes" id="UP001479436">
    <property type="component" value="Unassembled WGS sequence"/>
</dbReference>
<keyword evidence="3" id="KW-0479">Metal-binding</keyword>
<evidence type="ECO:0000256" key="1">
    <source>
        <dbReference type="ARBA" id="ARBA00008604"/>
    </source>
</evidence>
<organism evidence="15 16">
    <name type="scientific">Basidiobolus ranarum</name>
    <dbReference type="NCBI Taxonomy" id="34480"/>
    <lineage>
        <taxon>Eukaryota</taxon>
        <taxon>Fungi</taxon>
        <taxon>Fungi incertae sedis</taxon>
        <taxon>Zoopagomycota</taxon>
        <taxon>Entomophthoromycotina</taxon>
        <taxon>Basidiobolomycetes</taxon>
        <taxon>Basidiobolales</taxon>
        <taxon>Basidiobolaceae</taxon>
        <taxon>Basidiobolus</taxon>
    </lineage>
</organism>
<dbReference type="Gene3D" id="6.10.140.2220">
    <property type="match status" value="1"/>
</dbReference>
<evidence type="ECO:0000259" key="14">
    <source>
        <dbReference type="PROSITE" id="PS50865"/>
    </source>
</evidence>
<keyword evidence="9 12" id="KW-0333">Golgi apparatus</keyword>
<keyword evidence="12" id="KW-0378">Hydrolase</keyword>
<evidence type="ECO:0000313" key="15">
    <source>
        <dbReference type="EMBL" id="KAK9711011.1"/>
    </source>
</evidence>
<dbReference type="SUPFAM" id="SSF144232">
    <property type="entry name" value="HIT/MYND zinc finger-like"/>
    <property type="match status" value="1"/>
</dbReference>
<dbReference type="EC" id="3.4.23.-" evidence="12"/>
<evidence type="ECO:0000256" key="2">
    <source>
        <dbReference type="ARBA" id="ARBA00022692"/>
    </source>
</evidence>
<comment type="domain">
    <text evidence="12">The PAL motif is required for normal active site conformation.</text>
</comment>